<organism evidence="1 2">
    <name type="scientific">Scophthalmus maximus</name>
    <name type="common">Turbot</name>
    <name type="synonym">Psetta maxima</name>
    <dbReference type="NCBI Taxonomy" id="52904"/>
    <lineage>
        <taxon>Eukaryota</taxon>
        <taxon>Metazoa</taxon>
        <taxon>Chordata</taxon>
        <taxon>Craniata</taxon>
        <taxon>Vertebrata</taxon>
        <taxon>Euteleostomi</taxon>
        <taxon>Actinopterygii</taxon>
        <taxon>Neopterygii</taxon>
        <taxon>Teleostei</taxon>
        <taxon>Neoteleostei</taxon>
        <taxon>Acanthomorphata</taxon>
        <taxon>Carangaria</taxon>
        <taxon>Pleuronectiformes</taxon>
        <taxon>Pleuronectoidei</taxon>
        <taxon>Scophthalmidae</taxon>
        <taxon>Scophthalmus</taxon>
    </lineage>
</organism>
<dbReference type="EMBL" id="VEVO01000019">
    <property type="protein sequence ID" value="KAF0026122.1"/>
    <property type="molecule type" value="Genomic_DNA"/>
</dbReference>
<accession>A0A6A4S462</accession>
<dbReference type="Proteomes" id="UP000438429">
    <property type="component" value="Unassembled WGS sequence"/>
</dbReference>
<sequence length="172" mass="19026">MGRAGHLLRILMWPEAFGICGEERDCCKNPRLGSRTMIPIPMIAFTQFQIGFLGQLLKWDSSVASHFDKHVSRCAAATTHHRSDMGHYGLGLLTFLKCSLPYCPDTIPLSVHSHCCKQTREAVIMPKPNTKAALCLPARTPKVRPDMSTGGEDAEAGLMVGQDMQMMQQNVQ</sequence>
<evidence type="ECO:0000313" key="1">
    <source>
        <dbReference type="EMBL" id="KAF0026122.1"/>
    </source>
</evidence>
<protein>
    <submittedName>
        <fullName evidence="1">Uncharacterized protein</fullName>
    </submittedName>
</protein>
<evidence type="ECO:0000313" key="2">
    <source>
        <dbReference type="Proteomes" id="UP000438429"/>
    </source>
</evidence>
<comment type="caution">
    <text evidence="1">The sequence shown here is derived from an EMBL/GenBank/DDBJ whole genome shotgun (WGS) entry which is preliminary data.</text>
</comment>
<name>A0A6A4S462_SCOMX</name>
<proteinExistence type="predicted"/>
<gene>
    <name evidence="1" type="ORF">F2P81_020859</name>
</gene>
<reference evidence="1 2" key="1">
    <citation type="submission" date="2019-06" db="EMBL/GenBank/DDBJ databases">
        <title>Draft genomes of female and male turbot (Scophthalmus maximus).</title>
        <authorList>
            <person name="Xu H."/>
            <person name="Xu X.-W."/>
            <person name="Shao C."/>
            <person name="Chen S."/>
        </authorList>
    </citation>
    <scope>NUCLEOTIDE SEQUENCE [LARGE SCALE GENOMIC DNA]</scope>
    <source>
        <strain evidence="1">Ysfricsl-2016a</strain>
        <tissue evidence="1">Blood</tissue>
    </source>
</reference>
<dbReference type="AlphaFoldDB" id="A0A6A4S462"/>